<dbReference type="EMBL" id="JACRDE010000304">
    <property type="protein sequence ID" value="MBI5250084.1"/>
    <property type="molecule type" value="Genomic_DNA"/>
</dbReference>
<accession>A0A9D6V231</accession>
<gene>
    <name evidence="2" type="ORF">HY912_11380</name>
</gene>
<feature type="domain" description="GAF" evidence="1">
    <location>
        <begin position="14"/>
        <end position="132"/>
    </location>
</feature>
<protein>
    <submittedName>
        <fullName evidence="2">GAF domain-containing protein</fullName>
    </submittedName>
</protein>
<name>A0A9D6V231_9BACT</name>
<dbReference type="InterPro" id="IPR003018">
    <property type="entry name" value="GAF"/>
</dbReference>
<dbReference type="Pfam" id="PF13185">
    <property type="entry name" value="GAF_2"/>
    <property type="match status" value="1"/>
</dbReference>
<proteinExistence type="predicted"/>
<comment type="caution">
    <text evidence="2">The sequence shown here is derived from an EMBL/GenBank/DDBJ whole genome shotgun (WGS) entry which is preliminary data.</text>
</comment>
<dbReference type="AlphaFoldDB" id="A0A9D6V231"/>
<evidence type="ECO:0000313" key="3">
    <source>
        <dbReference type="Proteomes" id="UP000807825"/>
    </source>
</evidence>
<evidence type="ECO:0000259" key="1">
    <source>
        <dbReference type="Pfam" id="PF13185"/>
    </source>
</evidence>
<organism evidence="2 3">
    <name type="scientific">Desulfomonile tiedjei</name>
    <dbReference type="NCBI Taxonomy" id="2358"/>
    <lineage>
        <taxon>Bacteria</taxon>
        <taxon>Pseudomonadati</taxon>
        <taxon>Thermodesulfobacteriota</taxon>
        <taxon>Desulfomonilia</taxon>
        <taxon>Desulfomonilales</taxon>
        <taxon>Desulfomonilaceae</taxon>
        <taxon>Desulfomonile</taxon>
    </lineage>
</organism>
<dbReference type="InterPro" id="IPR029016">
    <property type="entry name" value="GAF-like_dom_sf"/>
</dbReference>
<dbReference type="Proteomes" id="UP000807825">
    <property type="component" value="Unassembled WGS sequence"/>
</dbReference>
<reference evidence="2" key="1">
    <citation type="submission" date="2020-07" db="EMBL/GenBank/DDBJ databases">
        <title>Huge and variable diversity of episymbiotic CPR bacteria and DPANN archaea in groundwater ecosystems.</title>
        <authorList>
            <person name="He C.Y."/>
            <person name="Keren R."/>
            <person name="Whittaker M."/>
            <person name="Farag I.F."/>
            <person name="Doudna J."/>
            <person name="Cate J.H.D."/>
            <person name="Banfield J.F."/>
        </authorList>
    </citation>
    <scope>NUCLEOTIDE SEQUENCE</scope>
    <source>
        <strain evidence="2">NC_groundwater_1664_Pr3_B-0.1um_52_9</strain>
    </source>
</reference>
<evidence type="ECO:0000313" key="2">
    <source>
        <dbReference type="EMBL" id="MBI5250084.1"/>
    </source>
</evidence>
<dbReference type="Gene3D" id="3.30.450.40">
    <property type="match status" value="1"/>
</dbReference>
<sequence>MADFFEEMKMIATQDWQIAVDMYVDEAIKITDSKIGYFAILSWGEDELTMLGWSKTAMEACKSITKPIKYRLVETGLWGDCVRVRRAVVTNDYASSNNPNKKGYPSGHVVVVRHMNVPINQGPKIRGILGVGNK</sequence>